<name>A0ABR0A943_9CRUS</name>
<keyword evidence="3" id="KW-1185">Reference proteome</keyword>
<evidence type="ECO:0000313" key="3">
    <source>
        <dbReference type="Proteomes" id="UP001234178"/>
    </source>
</evidence>
<dbReference type="Pfam" id="PF18758">
    <property type="entry name" value="KDZ"/>
    <property type="match status" value="1"/>
</dbReference>
<comment type="caution">
    <text evidence="2">The sequence shown here is derived from an EMBL/GenBank/DDBJ whole genome shotgun (WGS) entry which is preliminary data.</text>
</comment>
<dbReference type="Proteomes" id="UP001234178">
    <property type="component" value="Unassembled WGS sequence"/>
</dbReference>
<dbReference type="PANTHER" id="PTHR33104">
    <property type="entry name" value="SI:DKEY-29D5.2"/>
    <property type="match status" value="1"/>
</dbReference>
<feature type="compositionally biased region" description="Basic and acidic residues" evidence="1">
    <location>
        <begin position="319"/>
        <end position="383"/>
    </location>
</feature>
<sequence length="383" mass="44091">MGNEMCGGSTCQAAKLDSSGNFNRLDETGMISTICRPGSTIKVESMYKGETYRLVAFLHKLTRLAKEGCFSSKLNTLLVNFTKKMRPFSSTFHGKANQWACQVLWSGHLMDHAAATLGEEQEQTFAKMSRYCSSTKRMSKAHRIDHLSKVILYENARKEKKMVSTLIQRLKTAEKKIPYLEKKVQDLLTTRELKEEDLPNIKNVLEEYAKTALSSKLIIKERKKREAATAALLTPSIPTVSERSVVFTSADLPLRPIATIGPFAAPNPPTPIKEDRSYRKQSSPNPPAPIKEPGRSDNSCHSANHFPSEEKRSRKFIQRRREREFEQAVRQKAIDERKTREAKEREVKERERRERRGEKDPREEKRDREEKELKERNENYMGM</sequence>
<gene>
    <name evidence="2" type="ORF">OUZ56_003483</name>
</gene>
<dbReference type="EMBL" id="JAOYFB010000036">
    <property type="protein sequence ID" value="KAK4021569.1"/>
    <property type="molecule type" value="Genomic_DNA"/>
</dbReference>
<dbReference type="PANTHER" id="PTHR33104:SF2">
    <property type="entry name" value="CXC3 LIKE CYSTEINE CLUSTER DOMAIN-CONTAINING PROTEIN"/>
    <property type="match status" value="1"/>
</dbReference>
<reference evidence="2 3" key="1">
    <citation type="journal article" date="2023" name="Nucleic Acids Res.">
        <title>The hologenome of Daphnia magna reveals possible DNA methylation and microbiome-mediated evolution of the host genome.</title>
        <authorList>
            <person name="Chaturvedi A."/>
            <person name="Li X."/>
            <person name="Dhandapani V."/>
            <person name="Marshall H."/>
            <person name="Kissane S."/>
            <person name="Cuenca-Cambronero M."/>
            <person name="Asole G."/>
            <person name="Calvet F."/>
            <person name="Ruiz-Romero M."/>
            <person name="Marangio P."/>
            <person name="Guigo R."/>
            <person name="Rago D."/>
            <person name="Mirbahai L."/>
            <person name="Eastwood N."/>
            <person name="Colbourne J.K."/>
            <person name="Zhou J."/>
            <person name="Mallon E."/>
            <person name="Orsini L."/>
        </authorList>
    </citation>
    <scope>NUCLEOTIDE SEQUENCE [LARGE SCALE GENOMIC DNA]</scope>
    <source>
        <strain evidence="2">LRV0_1</strain>
    </source>
</reference>
<organism evidence="2 3">
    <name type="scientific">Daphnia magna</name>
    <dbReference type="NCBI Taxonomy" id="35525"/>
    <lineage>
        <taxon>Eukaryota</taxon>
        <taxon>Metazoa</taxon>
        <taxon>Ecdysozoa</taxon>
        <taxon>Arthropoda</taxon>
        <taxon>Crustacea</taxon>
        <taxon>Branchiopoda</taxon>
        <taxon>Diplostraca</taxon>
        <taxon>Cladocera</taxon>
        <taxon>Anomopoda</taxon>
        <taxon>Daphniidae</taxon>
        <taxon>Daphnia</taxon>
    </lineage>
</organism>
<evidence type="ECO:0000256" key="1">
    <source>
        <dbReference type="SAM" id="MobiDB-lite"/>
    </source>
</evidence>
<accession>A0ABR0A943</accession>
<feature type="region of interest" description="Disordered" evidence="1">
    <location>
        <begin position="258"/>
        <end position="383"/>
    </location>
</feature>
<proteinExistence type="predicted"/>
<dbReference type="InterPro" id="IPR040521">
    <property type="entry name" value="KDZ"/>
</dbReference>
<evidence type="ECO:0000313" key="2">
    <source>
        <dbReference type="EMBL" id="KAK4021569.1"/>
    </source>
</evidence>
<protein>
    <submittedName>
        <fullName evidence="2">Uncharacterized protein</fullName>
    </submittedName>
</protein>